<gene>
    <name evidence="2" type="ORF">TWF718_003166</name>
</gene>
<sequence length="67" mass="7495">MKREDAEVYAIVLVGIGFLTGIALLYFKSSRGPPSMMTRTMRRHPSAFKAKSVHWGKTTIHTLAGHH</sequence>
<feature type="transmembrane region" description="Helical" evidence="1">
    <location>
        <begin position="6"/>
        <end position="27"/>
    </location>
</feature>
<dbReference type="EMBL" id="JAVHNR010000011">
    <property type="protein sequence ID" value="KAK6330972.1"/>
    <property type="molecule type" value="Genomic_DNA"/>
</dbReference>
<name>A0AAN8MJF9_9PEZI</name>
<comment type="caution">
    <text evidence="2">The sequence shown here is derived from an EMBL/GenBank/DDBJ whole genome shotgun (WGS) entry which is preliminary data.</text>
</comment>
<evidence type="ECO:0000256" key="1">
    <source>
        <dbReference type="SAM" id="Phobius"/>
    </source>
</evidence>
<organism evidence="2 3">
    <name type="scientific">Orbilia javanica</name>
    <dbReference type="NCBI Taxonomy" id="47235"/>
    <lineage>
        <taxon>Eukaryota</taxon>
        <taxon>Fungi</taxon>
        <taxon>Dikarya</taxon>
        <taxon>Ascomycota</taxon>
        <taxon>Pezizomycotina</taxon>
        <taxon>Orbiliomycetes</taxon>
        <taxon>Orbiliales</taxon>
        <taxon>Orbiliaceae</taxon>
        <taxon>Orbilia</taxon>
    </lineage>
</organism>
<keyword evidence="1" id="KW-1133">Transmembrane helix</keyword>
<dbReference type="Proteomes" id="UP001313282">
    <property type="component" value="Unassembled WGS sequence"/>
</dbReference>
<evidence type="ECO:0000313" key="3">
    <source>
        <dbReference type="Proteomes" id="UP001313282"/>
    </source>
</evidence>
<accession>A0AAN8MJF9</accession>
<dbReference type="AlphaFoldDB" id="A0AAN8MJF9"/>
<reference evidence="2 3" key="1">
    <citation type="submission" date="2019-10" db="EMBL/GenBank/DDBJ databases">
        <authorList>
            <person name="Palmer J.M."/>
        </authorList>
    </citation>
    <scope>NUCLEOTIDE SEQUENCE [LARGE SCALE GENOMIC DNA]</scope>
    <source>
        <strain evidence="2 3">TWF718</strain>
    </source>
</reference>
<keyword evidence="1" id="KW-0812">Transmembrane</keyword>
<evidence type="ECO:0000313" key="2">
    <source>
        <dbReference type="EMBL" id="KAK6330972.1"/>
    </source>
</evidence>
<keyword evidence="3" id="KW-1185">Reference proteome</keyword>
<protein>
    <submittedName>
        <fullName evidence="2">Uncharacterized protein</fullName>
    </submittedName>
</protein>
<proteinExistence type="predicted"/>
<keyword evidence="1" id="KW-0472">Membrane</keyword>